<gene>
    <name evidence="2" type="ORF">CVT24_010886</name>
</gene>
<dbReference type="Proteomes" id="UP000284842">
    <property type="component" value="Unassembled WGS sequence"/>
</dbReference>
<dbReference type="OrthoDB" id="3093191at2759"/>
<feature type="region of interest" description="Disordered" evidence="1">
    <location>
        <begin position="225"/>
        <end position="256"/>
    </location>
</feature>
<sequence>MSYFSNSPFEPLDSTLFEAWQLISFRKIPNISDAVRVQHLLDMAGHLLLSRHDPNSVSEAVAGRAKIVFALADRLHLLFPAVPPSPILHSIELVCLTHSSNGIGQFRLEMTESSLQVFRWLGGNESLASRRTPSHLPAFYWVADFNFLKLGSLWSGHLLQDLVHSVCIELNHDLASTLANRIHPADLKFIRTGLVKFRDDLHERQFMLSSIVDDVVSTISSRLSSIQPPSTASTNRTSAPNVVASKERPVPQMPPTWSELTQAAPVALQPTSSSNQSTSNVRRTNRALDRARARLEGRQVLGSNVV</sequence>
<organism evidence="2 3">
    <name type="scientific">Panaeolus cyanescens</name>
    <dbReference type="NCBI Taxonomy" id="181874"/>
    <lineage>
        <taxon>Eukaryota</taxon>
        <taxon>Fungi</taxon>
        <taxon>Dikarya</taxon>
        <taxon>Basidiomycota</taxon>
        <taxon>Agaricomycotina</taxon>
        <taxon>Agaricomycetes</taxon>
        <taxon>Agaricomycetidae</taxon>
        <taxon>Agaricales</taxon>
        <taxon>Agaricineae</taxon>
        <taxon>Galeropsidaceae</taxon>
        <taxon>Panaeolus</taxon>
    </lineage>
</organism>
<accession>A0A409WDW2</accession>
<evidence type="ECO:0000313" key="2">
    <source>
        <dbReference type="EMBL" id="PPQ76704.1"/>
    </source>
</evidence>
<proteinExistence type="predicted"/>
<dbReference type="InParanoid" id="A0A409WDW2"/>
<name>A0A409WDW2_9AGAR</name>
<evidence type="ECO:0000256" key="1">
    <source>
        <dbReference type="SAM" id="MobiDB-lite"/>
    </source>
</evidence>
<reference evidence="2 3" key="1">
    <citation type="journal article" date="2018" name="Evol. Lett.">
        <title>Horizontal gene cluster transfer increased hallucinogenic mushroom diversity.</title>
        <authorList>
            <person name="Reynolds H.T."/>
            <person name="Vijayakumar V."/>
            <person name="Gluck-Thaler E."/>
            <person name="Korotkin H.B."/>
            <person name="Matheny P.B."/>
            <person name="Slot J.C."/>
        </authorList>
    </citation>
    <scope>NUCLEOTIDE SEQUENCE [LARGE SCALE GENOMIC DNA]</scope>
    <source>
        <strain evidence="2 3">2629</strain>
    </source>
</reference>
<evidence type="ECO:0000313" key="3">
    <source>
        <dbReference type="Proteomes" id="UP000284842"/>
    </source>
</evidence>
<feature type="compositionally biased region" description="Polar residues" evidence="1">
    <location>
        <begin position="225"/>
        <end position="240"/>
    </location>
</feature>
<protein>
    <submittedName>
        <fullName evidence="2">Uncharacterized protein</fullName>
    </submittedName>
</protein>
<dbReference type="AlphaFoldDB" id="A0A409WDW2"/>
<comment type="caution">
    <text evidence="2">The sequence shown here is derived from an EMBL/GenBank/DDBJ whole genome shotgun (WGS) entry which is preliminary data.</text>
</comment>
<dbReference type="EMBL" id="NHTK01005542">
    <property type="protein sequence ID" value="PPQ76704.1"/>
    <property type="molecule type" value="Genomic_DNA"/>
</dbReference>
<keyword evidence="3" id="KW-1185">Reference proteome</keyword>